<organism evidence="1 2">
    <name type="scientific">Coprinopsis marcescibilis</name>
    <name type="common">Agaric fungus</name>
    <name type="synonym">Psathyrella marcescibilis</name>
    <dbReference type="NCBI Taxonomy" id="230819"/>
    <lineage>
        <taxon>Eukaryota</taxon>
        <taxon>Fungi</taxon>
        <taxon>Dikarya</taxon>
        <taxon>Basidiomycota</taxon>
        <taxon>Agaricomycotina</taxon>
        <taxon>Agaricomycetes</taxon>
        <taxon>Agaricomycetidae</taxon>
        <taxon>Agaricales</taxon>
        <taxon>Agaricineae</taxon>
        <taxon>Psathyrellaceae</taxon>
        <taxon>Coprinopsis</taxon>
    </lineage>
</organism>
<protein>
    <submittedName>
        <fullName evidence="1">Uncharacterized protein</fullName>
    </submittedName>
</protein>
<keyword evidence="2" id="KW-1185">Reference proteome</keyword>
<sequence>MSLVQETEKPEGEVVAVSVNSSRSAVLANQQLLAIILDAFSGDDLCLDRRKTLLAAALSCRVLYEPAMDCLWGSIHDLTPLFQLVPGATIQGQQYVSSHIYKIYGGESNWCVLTHSYSISHRITLAKGSVPRSSVSLHTRDGFVVPSFQAGPATSLLSSTQN</sequence>
<gene>
    <name evidence="1" type="ORF">FA15DRAFT_414381</name>
</gene>
<name>A0A5C3KXH7_COPMA</name>
<evidence type="ECO:0000313" key="2">
    <source>
        <dbReference type="Proteomes" id="UP000307440"/>
    </source>
</evidence>
<dbReference type="Proteomes" id="UP000307440">
    <property type="component" value="Unassembled WGS sequence"/>
</dbReference>
<evidence type="ECO:0000313" key="1">
    <source>
        <dbReference type="EMBL" id="TFK24543.1"/>
    </source>
</evidence>
<accession>A0A5C3KXH7</accession>
<dbReference type="OrthoDB" id="3255541at2759"/>
<reference evidence="1 2" key="1">
    <citation type="journal article" date="2019" name="Nat. Ecol. Evol.">
        <title>Megaphylogeny resolves global patterns of mushroom evolution.</title>
        <authorList>
            <person name="Varga T."/>
            <person name="Krizsan K."/>
            <person name="Foldi C."/>
            <person name="Dima B."/>
            <person name="Sanchez-Garcia M."/>
            <person name="Sanchez-Ramirez S."/>
            <person name="Szollosi G.J."/>
            <person name="Szarkandi J.G."/>
            <person name="Papp V."/>
            <person name="Albert L."/>
            <person name="Andreopoulos W."/>
            <person name="Angelini C."/>
            <person name="Antonin V."/>
            <person name="Barry K.W."/>
            <person name="Bougher N.L."/>
            <person name="Buchanan P."/>
            <person name="Buyck B."/>
            <person name="Bense V."/>
            <person name="Catcheside P."/>
            <person name="Chovatia M."/>
            <person name="Cooper J."/>
            <person name="Damon W."/>
            <person name="Desjardin D."/>
            <person name="Finy P."/>
            <person name="Geml J."/>
            <person name="Haridas S."/>
            <person name="Hughes K."/>
            <person name="Justo A."/>
            <person name="Karasinski D."/>
            <person name="Kautmanova I."/>
            <person name="Kiss B."/>
            <person name="Kocsube S."/>
            <person name="Kotiranta H."/>
            <person name="LaButti K.M."/>
            <person name="Lechner B.E."/>
            <person name="Liimatainen K."/>
            <person name="Lipzen A."/>
            <person name="Lukacs Z."/>
            <person name="Mihaltcheva S."/>
            <person name="Morgado L.N."/>
            <person name="Niskanen T."/>
            <person name="Noordeloos M.E."/>
            <person name="Ohm R.A."/>
            <person name="Ortiz-Santana B."/>
            <person name="Ovrebo C."/>
            <person name="Racz N."/>
            <person name="Riley R."/>
            <person name="Savchenko A."/>
            <person name="Shiryaev A."/>
            <person name="Soop K."/>
            <person name="Spirin V."/>
            <person name="Szebenyi C."/>
            <person name="Tomsovsky M."/>
            <person name="Tulloss R.E."/>
            <person name="Uehling J."/>
            <person name="Grigoriev I.V."/>
            <person name="Vagvolgyi C."/>
            <person name="Papp T."/>
            <person name="Martin F.M."/>
            <person name="Miettinen O."/>
            <person name="Hibbett D.S."/>
            <person name="Nagy L.G."/>
        </authorList>
    </citation>
    <scope>NUCLEOTIDE SEQUENCE [LARGE SCALE GENOMIC DNA]</scope>
    <source>
        <strain evidence="1 2">CBS 121175</strain>
    </source>
</reference>
<dbReference type="EMBL" id="ML210199">
    <property type="protein sequence ID" value="TFK24543.1"/>
    <property type="molecule type" value="Genomic_DNA"/>
</dbReference>
<proteinExistence type="predicted"/>
<dbReference type="AlphaFoldDB" id="A0A5C3KXH7"/>